<evidence type="ECO:0000313" key="3">
    <source>
        <dbReference type="Proteomes" id="UP000017023"/>
    </source>
</evidence>
<dbReference type="AlphaFoldDB" id="U2L5V3"/>
<keyword evidence="1" id="KW-0812">Transmembrane</keyword>
<dbReference type="PATRIC" id="fig|1395125.3.peg.1704"/>
<dbReference type="Proteomes" id="UP000017023">
    <property type="component" value="Unassembled WGS sequence"/>
</dbReference>
<gene>
    <name evidence="2" type="ORF">HMPREF9145_0795</name>
</gene>
<proteinExistence type="predicted"/>
<protein>
    <submittedName>
        <fullName evidence="2">Uncharacterized protein</fullName>
    </submittedName>
</protein>
<evidence type="ECO:0000313" key="2">
    <source>
        <dbReference type="EMBL" id="ERJ99735.1"/>
    </source>
</evidence>
<keyword evidence="1" id="KW-1133">Transmembrane helix</keyword>
<accession>U2L5V3</accession>
<name>U2L5V3_9BACT</name>
<keyword evidence="1" id="KW-0472">Membrane</keyword>
<dbReference type="EMBL" id="AWGW01000025">
    <property type="protein sequence ID" value="ERJ99735.1"/>
    <property type="molecule type" value="Genomic_DNA"/>
</dbReference>
<reference evidence="2 3" key="1">
    <citation type="submission" date="2013-08" db="EMBL/GenBank/DDBJ databases">
        <authorList>
            <person name="Durkin A.S."/>
            <person name="Haft D.R."/>
            <person name="McCorrison J."/>
            <person name="Torralba M."/>
            <person name="Gillis M."/>
            <person name="Haft D.H."/>
            <person name="Methe B."/>
            <person name="Sutton G."/>
            <person name="Nelson K.E."/>
        </authorList>
    </citation>
    <scope>NUCLEOTIDE SEQUENCE [LARGE SCALE GENOMIC DNA]</scope>
    <source>
        <strain evidence="2 3">F0493</strain>
    </source>
</reference>
<feature type="transmembrane region" description="Helical" evidence="1">
    <location>
        <begin position="39"/>
        <end position="60"/>
    </location>
</feature>
<organism evidence="2 3">
    <name type="scientific">Segatella salivae F0493</name>
    <dbReference type="NCBI Taxonomy" id="1395125"/>
    <lineage>
        <taxon>Bacteria</taxon>
        <taxon>Pseudomonadati</taxon>
        <taxon>Bacteroidota</taxon>
        <taxon>Bacteroidia</taxon>
        <taxon>Bacteroidales</taxon>
        <taxon>Prevotellaceae</taxon>
        <taxon>Segatella</taxon>
    </lineage>
</organism>
<evidence type="ECO:0000256" key="1">
    <source>
        <dbReference type="SAM" id="Phobius"/>
    </source>
</evidence>
<comment type="caution">
    <text evidence="2">The sequence shown here is derived from an EMBL/GenBank/DDBJ whole genome shotgun (WGS) entry which is preliminary data.</text>
</comment>
<sequence length="64" mass="7756">MNHWLLFVKPMKRRAQGAGNGMRKGEEPSTKWEWAQLRFPSSIMLFYAFLFVLFIDYHYLCRQL</sequence>